<dbReference type="InterPro" id="IPR014729">
    <property type="entry name" value="Rossmann-like_a/b/a_fold"/>
</dbReference>
<feature type="transmembrane region" description="Helical" evidence="2">
    <location>
        <begin position="111"/>
        <end position="129"/>
    </location>
</feature>
<evidence type="ECO:0000256" key="2">
    <source>
        <dbReference type="SAM" id="Phobius"/>
    </source>
</evidence>
<evidence type="ECO:0000256" key="1">
    <source>
        <dbReference type="SAM" id="MobiDB-lite"/>
    </source>
</evidence>
<feature type="region of interest" description="Disordered" evidence="1">
    <location>
        <begin position="404"/>
        <end position="426"/>
    </location>
</feature>
<feature type="transmembrane region" description="Helical" evidence="2">
    <location>
        <begin position="20"/>
        <end position="38"/>
    </location>
</feature>
<organism evidence="3 4">
    <name type="scientific">Paraburkholderia solisilvae</name>
    <dbReference type="NCBI Taxonomy" id="624376"/>
    <lineage>
        <taxon>Bacteria</taxon>
        <taxon>Pseudomonadati</taxon>
        <taxon>Pseudomonadota</taxon>
        <taxon>Betaproteobacteria</taxon>
        <taxon>Burkholderiales</taxon>
        <taxon>Burkholderiaceae</taxon>
        <taxon>Paraburkholderia</taxon>
    </lineage>
</organism>
<gene>
    <name evidence="3" type="ORF">LMG29739_03193</name>
</gene>
<keyword evidence="2" id="KW-0812">Transmembrane</keyword>
<feature type="transmembrane region" description="Helical" evidence="2">
    <location>
        <begin position="141"/>
        <end position="159"/>
    </location>
</feature>
<protein>
    <recommendedName>
        <fullName evidence="5">Nicotinate-nucleotide adenylyltransferase</fullName>
    </recommendedName>
</protein>
<dbReference type="Gene3D" id="3.40.50.620">
    <property type="entry name" value="HUPs"/>
    <property type="match status" value="1"/>
</dbReference>
<keyword evidence="4" id="KW-1185">Reference proteome</keyword>
<sequence>MKTANVLRASIVIRSKSRLYAWLAVAVPIAVVWANGAALTEVMLASSFGLAACAALIPASVARMIQIEDAIGSRVARVVPGRLARLVLNAPLVLVVSTFVGAATGRPWTDVPMFCLLCGAAGGLHALAFRCAYRGVGERKTNLVLAIAMSAWLVAACVVEPQSAYAAALCATAYVLDLVIGALADLRSWWHPHAGVGVFFGSFNPAHNSHLRIIRDALDKRRLDKIYVHCTTVPKLHRQALERGEIGISRDAGMRVYHRTALADPGKNYFPTGNCFYEYEVRKELLRAACDDAGLTGRVDVLDLPEIYERDGFIGVLREVRRRHAGQPLHGLHGSDTGGMWVRNLFDDSGWVYPYAVVRSDQVSATAIRNGATGLASPTVERFLAAARAGQPFTFASGYRYDPSGAVDREPDRSPGLAGTPLTTPE</sequence>
<dbReference type="SUPFAM" id="SSF52374">
    <property type="entry name" value="Nucleotidylyl transferase"/>
    <property type="match status" value="1"/>
</dbReference>
<dbReference type="EMBL" id="CADIKF010000023">
    <property type="protein sequence ID" value="CAB3759592.1"/>
    <property type="molecule type" value="Genomic_DNA"/>
</dbReference>
<evidence type="ECO:0000313" key="4">
    <source>
        <dbReference type="Proteomes" id="UP000494329"/>
    </source>
</evidence>
<reference evidence="3 4" key="1">
    <citation type="submission" date="2020-04" db="EMBL/GenBank/DDBJ databases">
        <authorList>
            <person name="De Canck E."/>
        </authorList>
    </citation>
    <scope>NUCLEOTIDE SEQUENCE [LARGE SCALE GENOMIC DNA]</scope>
    <source>
        <strain evidence="3 4">LMG 29739</strain>
    </source>
</reference>
<evidence type="ECO:0000313" key="3">
    <source>
        <dbReference type="EMBL" id="CAB3759592.1"/>
    </source>
</evidence>
<name>A0A6J5E3F1_9BURK</name>
<feature type="transmembrane region" description="Helical" evidence="2">
    <location>
        <begin position="86"/>
        <end position="105"/>
    </location>
</feature>
<keyword evidence="2" id="KW-0472">Membrane</keyword>
<accession>A0A6J5E3F1</accession>
<dbReference type="RefSeq" id="WP_175111887.1">
    <property type="nucleotide sequence ID" value="NZ_CADIKF010000023.1"/>
</dbReference>
<feature type="transmembrane region" description="Helical" evidence="2">
    <location>
        <begin position="44"/>
        <end position="65"/>
    </location>
</feature>
<dbReference type="Proteomes" id="UP000494329">
    <property type="component" value="Unassembled WGS sequence"/>
</dbReference>
<keyword evidence="2" id="KW-1133">Transmembrane helix</keyword>
<proteinExistence type="predicted"/>
<evidence type="ECO:0008006" key="5">
    <source>
        <dbReference type="Google" id="ProtNLM"/>
    </source>
</evidence>
<dbReference type="AlphaFoldDB" id="A0A6J5E3F1"/>